<gene>
    <name evidence="1" type="ORF">NCTC10005_03183</name>
</gene>
<dbReference type="RefSeq" id="WP_044157978.1">
    <property type="nucleotide sequence ID" value="NZ_CP056776.1"/>
</dbReference>
<evidence type="ECO:0000313" key="2">
    <source>
        <dbReference type="Proteomes" id="UP000255106"/>
    </source>
</evidence>
<organism evidence="1 2">
    <name type="scientific">Enterobacter cloacae</name>
    <dbReference type="NCBI Taxonomy" id="550"/>
    <lineage>
        <taxon>Bacteria</taxon>
        <taxon>Pseudomonadati</taxon>
        <taxon>Pseudomonadota</taxon>
        <taxon>Gammaproteobacteria</taxon>
        <taxon>Enterobacterales</taxon>
        <taxon>Enterobacteriaceae</taxon>
        <taxon>Enterobacter</taxon>
        <taxon>Enterobacter cloacae complex</taxon>
    </lineage>
</organism>
<evidence type="ECO:0000313" key="1">
    <source>
        <dbReference type="EMBL" id="STQ10437.1"/>
    </source>
</evidence>
<dbReference type="AlphaFoldDB" id="A0A0M7GN93"/>
<name>A0A0M7GN93_ENTCL</name>
<dbReference type="EMBL" id="UGJB01000004">
    <property type="protein sequence ID" value="STQ10437.1"/>
    <property type="molecule type" value="Genomic_DNA"/>
</dbReference>
<proteinExistence type="predicted"/>
<accession>A0A0M7GN93</accession>
<reference evidence="1 2" key="1">
    <citation type="submission" date="2018-06" db="EMBL/GenBank/DDBJ databases">
        <authorList>
            <consortium name="Pathogen Informatics"/>
            <person name="Doyle S."/>
        </authorList>
    </citation>
    <scope>NUCLEOTIDE SEQUENCE [LARGE SCALE GENOMIC DNA]</scope>
    <source>
        <strain evidence="1 2">NCTC10005</strain>
    </source>
</reference>
<sequence length="150" mass="16176">MTTFSGGAALEAKLSELAEKLGDGKTLRVGFLEGATYPDGQSVPMVAAANEYGDPAMNRPPRPFFRNMIAEKSPEWPQDIAKIAEATGYDAETMLGMMGEHIKGQLQGSIRDLMEPALSPVTIAKKGFSKPLIETSHMLNSVDYDIKDGV</sequence>
<dbReference type="Proteomes" id="UP000255106">
    <property type="component" value="Unassembled WGS sequence"/>
</dbReference>
<protein>
    <submittedName>
        <fullName evidence="1">Uncharacterized protein</fullName>
    </submittedName>
</protein>